<dbReference type="InterPro" id="IPR014424">
    <property type="entry name" value="UCP004897_ACT"/>
</dbReference>
<dbReference type="AlphaFoldDB" id="Q9HJ66"/>
<gene>
    <name evidence="2" type="ordered locus">Ta1106</name>
</gene>
<dbReference type="eggNOG" id="arCOG02316">
    <property type="taxonomic scope" value="Archaea"/>
</dbReference>
<protein>
    <recommendedName>
        <fullName evidence="1">ACT domain-containing protein</fullName>
    </recommendedName>
</protein>
<sequence>MWSYIYDKFSRSPSQLRIVKKMFSIGIRVTKLYDEPVLMCGDIEIRPNTLAKATGTDRRSVMSVIERIINDETLYPVFSQLEPVANLWKVSSKLGYGVIEILPESASKPGIIAGVSSIIAKRGISIRQVIVDDPELVEDPKAVVVTEQKVPPDIIPELKSVEGVRAITIL</sequence>
<feature type="domain" description="ACT" evidence="1">
    <location>
        <begin position="100"/>
        <end position="170"/>
    </location>
</feature>
<dbReference type="RefSeq" id="WP_010901516.1">
    <property type="nucleotide sequence ID" value="NC_002578.1"/>
</dbReference>
<dbReference type="EMBL" id="AL445066">
    <property type="protein sequence ID" value="CAC12233.1"/>
    <property type="molecule type" value="Genomic_DNA"/>
</dbReference>
<dbReference type="HOGENOM" id="CLU_100860_0_0_2"/>
<dbReference type="SUPFAM" id="SSF55021">
    <property type="entry name" value="ACT-like"/>
    <property type="match status" value="1"/>
</dbReference>
<organism evidence="2 3">
    <name type="scientific">Thermoplasma acidophilum (strain ATCC 25905 / DSM 1728 / JCM 9062 / NBRC 15155 / AMRC-C165)</name>
    <dbReference type="NCBI Taxonomy" id="273075"/>
    <lineage>
        <taxon>Archaea</taxon>
        <taxon>Methanobacteriati</taxon>
        <taxon>Thermoplasmatota</taxon>
        <taxon>Thermoplasmata</taxon>
        <taxon>Thermoplasmatales</taxon>
        <taxon>Thermoplasmataceae</taxon>
        <taxon>Thermoplasma</taxon>
    </lineage>
</organism>
<dbReference type="PaxDb" id="273075-Ta1106"/>
<dbReference type="PIRSF" id="PIRSF004897">
    <property type="entry name" value="UCP004897_ACT"/>
    <property type="match status" value="1"/>
</dbReference>
<evidence type="ECO:0000259" key="1">
    <source>
        <dbReference type="PROSITE" id="PS51671"/>
    </source>
</evidence>
<dbReference type="KEGG" id="tac:Ta1106"/>
<dbReference type="Proteomes" id="UP000001024">
    <property type="component" value="Chromosome"/>
</dbReference>
<dbReference type="Gene3D" id="3.30.70.260">
    <property type="match status" value="1"/>
</dbReference>
<dbReference type="InterPro" id="IPR045865">
    <property type="entry name" value="ACT-like_dom_sf"/>
</dbReference>
<keyword evidence="3" id="KW-1185">Reference proteome</keyword>
<dbReference type="OrthoDB" id="30884at2157"/>
<proteinExistence type="predicted"/>
<dbReference type="Pfam" id="PF01842">
    <property type="entry name" value="ACT"/>
    <property type="match status" value="1"/>
</dbReference>
<evidence type="ECO:0000313" key="3">
    <source>
        <dbReference type="Proteomes" id="UP000001024"/>
    </source>
</evidence>
<evidence type="ECO:0000313" key="2">
    <source>
        <dbReference type="EMBL" id="CAC12233.1"/>
    </source>
</evidence>
<dbReference type="PROSITE" id="PS51671">
    <property type="entry name" value="ACT"/>
    <property type="match status" value="1"/>
</dbReference>
<dbReference type="InParanoid" id="Q9HJ66"/>
<reference evidence="2 3" key="1">
    <citation type="journal article" date="2000" name="Nature">
        <title>The genome sequence of the thermoacidophilic scavenger Thermoplasma acidophilum.</title>
        <authorList>
            <person name="Ruepp A."/>
            <person name="Graml W."/>
            <person name="Santos-Martinez M.L."/>
            <person name="Koretke K.K."/>
            <person name="Volker C."/>
            <person name="Mewes H.W."/>
            <person name="Frishman D."/>
            <person name="Stocker S."/>
            <person name="Lupas A.N."/>
            <person name="Baumeister W."/>
        </authorList>
    </citation>
    <scope>NUCLEOTIDE SEQUENCE [LARGE SCALE GENOMIC DNA]</scope>
    <source>
        <strain evidence="3">ATCC 25905 / DSM 1728 / JCM 9062 / NBRC 15155 / AMRC-C165</strain>
    </source>
</reference>
<accession>Q9HJ66</accession>
<name>Q9HJ66_THEAC</name>
<dbReference type="STRING" id="273075.gene:9572327"/>
<dbReference type="InterPro" id="IPR002912">
    <property type="entry name" value="ACT_dom"/>
</dbReference>
<dbReference type="EnsemblBacteria" id="CAC12233">
    <property type="protein sequence ID" value="CAC12233"/>
    <property type="gene ID" value="CAC12233"/>
</dbReference>